<dbReference type="EMBL" id="JADQDQ010000011">
    <property type="protein sequence ID" value="MBF9239283.1"/>
    <property type="molecule type" value="Genomic_DNA"/>
</dbReference>
<proteinExistence type="predicted"/>
<comment type="caution">
    <text evidence="2">The sequence shown here is derived from an EMBL/GenBank/DDBJ whole genome shotgun (WGS) entry which is preliminary data.</text>
</comment>
<evidence type="ECO:0000313" key="2">
    <source>
        <dbReference type="EMBL" id="MBF9239283.1"/>
    </source>
</evidence>
<name>A0ABS0ILM8_9BACT</name>
<evidence type="ECO:0008006" key="4">
    <source>
        <dbReference type="Google" id="ProtNLM"/>
    </source>
</evidence>
<feature type="chain" id="PRO_5047367223" description="Secreted protein" evidence="1">
    <location>
        <begin position="25"/>
        <end position="132"/>
    </location>
</feature>
<dbReference type="RefSeq" id="WP_196283636.1">
    <property type="nucleotide sequence ID" value="NZ_JADQDQ010000011.1"/>
</dbReference>
<feature type="signal peptide" evidence="1">
    <location>
        <begin position="1"/>
        <end position="24"/>
    </location>
</feature>
<reference evidence="2 3" key="1">
    <citation type="submission" date="2020-11" db="EMBL/GenBank/DDBJ databases">
        <authorList>
            <person name="Kim M.K."/>
        </authorList>
    </citation>
    <scope>NUCLEOTIDE SEQUENCE [LARGE SCALE GENOMIC DNA]</scope>
    <source>
        <strain evidence="2 3">BT683</strain>
    </source>
</reference>
<dbReference type="Proteomes" id="UP000597617">
    <property type="component" value="Unassembled WGS sequence"/>
</dbReference>
<keyword evidence="3" id="KW-1185">Reference proteome</keyword>
<keyword evidence="1" id="KW-0732">Signal</keyword>
<evidence type="ECO:0000256" key="1">
    <source>
        <dbReference type="SAM" id="SignalP"/>
    </source>
</evidence>
<sequence length="132" mass="14259">MRKLVVLLLGSFMLCVATFTGVHASPPVPDRKVDYTECVMYKPTMATCFIDTVATVHAVILKPSLGPVAPNSLVAVDGGHEFLALLRTMTCPDNRWPGHVGVLYPTKSKTGRQALLKEYPTAGPPKVIDPGR</sequence>
<accession>A0ABS0ILM8</accession>
<evidence type="ECO:0000313" key="3">
    <source>
        <dbReference type="Proteomes" id="UP000597617"/>
    </source>
</evidence>
<gene>
    <name evidence="2" type="ORF">I2I05_17965</name>
</gene>
<organism evidence="2 3">
    <name type="scientific">Hymenobacter jeongseonensis</name>
    <dbReference type="NCBI Taxonomy" id="2791027"/>
    <lineage>
        <taxon>Bacteria</taxon>
        <taxon>Pseudomonadati</taxon>
        <taxon>Bacteroidota</taxon>
        <taxon>Cytophagia</taxon>
        <taxon>Cytophagales</taxon>
        <taxon>Hymenobacteraceae</taxon>
        <taxon>Hymenobacter</taxon>
    </lineage>
</organism>
<protein>
    <recommendedName>
        <fullName evidence="4">Secreted protein</fullName>
    </recommendedName>
</protein>